<protein>
    <submittedName>
        <fullName evidence="1">Uncharacterized protein</fullName>
    </submittedName>
</protein>
<dbReference type="Gramene" id="OMO71515">
    <property type="protein sequence ID" value="OMO71515"/>
    <property type="gene ID" value="CCACVL1_18187"/>
</dbReference>
<evidence type="ECO:0000313" key="2">
    <source>
        <dbReference type="Proteomes" id="UP000188268"/>
    </source>
</evidence>
<dbReference type="Proteomes" id="UP000188268">
    <property type="component" value="Unassembled WGS sequence"/>
</dbReference>
<reference evidence="1 2" key="1">
    <citation type="submission" date="2013-09" db="EMBL/GenBank/DDBJ databases">
        <title>Corchorus capsularis genome sequencing.</title>
        <authorList>
            <person name="Alam M."/>
            <person name="Haque M.S."/>
            <person name="Islam M.S."/>
            <person name="Emdad E.M."/>
            <person name="Islam M.M."/>
            <person name="Ahmed B."/>
            <person name="Halim A."/>
            <person name="Hossen Q.M.M."/>
            <person name="Hossain M.Z."/>
            <person name="Ahmed R."/>
            <person name="Khan M.M."/>
            <person name="Islam R."/>
            <person name="Rashid M.M."/>
            <person name="Khan S.A."/>
            <person name="Rahman M.S."/>
            <person name="Alam M."/>
        </authorList>
    </citation>
    <scope>NUCLEOTIDE SEQUENCE [LARGE SCALE GENOMIC DNA]</scope>
    <source>
        <strain evidence="2">cv. CVL-1</strain>
        <tissue evidence="1">Whole seedling</tissue>
    </source>
</reference>
<gene>
    <name evidence="1" type="ORF">CCACVL1_18187</name>
</gene>
<accession>A0A1R3HME4</accession>
<dbReference type="EMBL" id="AWWV01011589">
    <property type="protein sequence ID" value="OMO71515.1"/>
    <property type="molecule type" value="Genomic_DNA"/>
</dbReference>
<evidence type="ECO:0000313" key="1">
    <source>
        <dbReference type="EMBL" id="OMO71515.1"/>
    </source>
</evidence>
<proteinExistence type="predicted"/>
<name>A0A1R3HME4_COCAP</name>
<dbReference type="AlphaFoldDB" id="A0A1R3HME4"/>
<organism evidence="1 2">
    <name type="scientific">Corchorus capsularis</name>
    <name type="common">Jute</name>
    <dbReference type="NCBI Taxonomy" id="210143"/>
    <lineage>
        <taxon>Eukaryota</taxon>
        <taxon>Viridiplantae</taxon>
        <taxon>Streptophyta</taxon>
        <taxon>Embryophyta</taxon>
        <taxon>Tracheophyta</taxon>
        <taxon>Spermatophyta</taxon>
        <taxon>Magnoliopsida</taxon>
        <taxon>eudicotyledons</taxon>
        <taxon>Gunneridae</taxon>
        <taxon>Pentapetalae</taxon>
        <taxon>rosids</taxon>
        <taxon>malvids</taxon>
        <taxon>Malvales</taxon>
        <taxon>Malvaceae</taxon>
        <taxon>Grewioideae</taxon>
        <taxon>Apeibeae</taxon>
        <taxon>Corchorus</taxon>
    </lineage>
</organism>
<sequence>MAPVAIGFDRWRSVSMLLFLIFHNHNSQTTRFILLLPLPYQNIYQADLLELLELVHDNLHGRIILQLLHPPNIQDPTNDRLRPCPVDESRTHRPTPCNRADEGQLRQFQLVESILTDPCIAIPF</sequence>
<keyword evidence="2" id="KW-1185">Reference proteome</keyword>
<comment type="caution">
    <text evidence="1">The sequence shown here is derived from an EMBL/GenBank/DDBJ whole genome shotgun (WGS) entry which is preliminary data.</text>
</comment>